<keyword evidence="1" id="KW-0732">Signal</keyword>
<evidence type="ECO:0000313" key="3">
    <source>
        <dbReference type="Proteomes" id="UP000319986"/>
    </source>
</evidence>
<reference evidence="2 3" key="1">
    <citation type="submission" date="2019-06" db="EMBL/GenBank/DDBJ databases">
        <title>Whole genome shotgun sequence of Corynebacterium variabile NBRC 15286.</title>
        <authorList>
            <person name="Hosoyama A."/>
            <person name="Uohara A."/>
            <person name="Ohji S."/>
            <person name="Ichikawa N."/>
        </authorList>
    </citation>
    <scope>NUCLEOTIDE SEQUENCE [LARGE SCALE GENOMIC DNA]</scope>
    <source>
        <strain evidence="2 3">NBRC 15286</strain>
    </source>
</reference>
<dbReference type="EMBL" id="BJNT01000032">
    <property type="protein sequence ID" value="GEC87603.1"/>
    <property type="molecule type" value="Genomic_DNA"/>
</dbReference>
<evidence type="ECO:0008006" key="4">
    <source>
        <dbReference type="Google" id="ProtNLM"/>
    </source>
</evidence>
<dbReference type="GeneID" id="82888985"/>
<feature type="signal peptide" evidence="1">
    <location>
        <begin position="1"/>
        <end position="29"/>
    </location>
</feature>
<dbReference type="Proteomes" id="UP000319986">
    <property type="component" value="Unassembled WGS sequence"/>
</dbReference>
<organism evidence="2 3">
    <name type="scientific">Corynebacterium variabile</name>
    <dbReference type="NCBI Taxonomy" id="1727"/>
    <lineage>
        <taxon>Bacteria</taxon>
        <taxon>Bacillati</taxon>
        <taxon>Actinomycetota</taxon>
        <taxon>Actinomycetes</taxon>
        <taxon>Mycobacteriales</taxon>
        <taxon>Corynebacteriaceae</taxon>
        <taxon>Corynebacterium</taxon>
    </lineage>
</organism>
<evidence type="ECO:0000313" key="2">
    <source>
        <dbReference type="EMBL" id="GEC87603.1"/>
    </source>
</evidence>
<gene>
    <name evidence="2" type="ORF">CVA01_29170</name>
</gene>
<evidence type="ECO:0000256" key="1">
    <source>
        <dbReference type="SAM" id="SignalP"/>
    </source>
</evidence>
<protein>
    <recommendedName>
        <fullName evidence="4">Secreted protein</fullName>
    </recommendedName>
</protein>
<comment type="caution">
    <text evidence="2">The sequence shown here is derived from an EMBL/GenBank/DDBJ whole genome shotgun (WGS) entry which is preliminary data.</text>
</comment>
<accession>A0A4Y4C8X8</accession>
<feature type="chain" id="PRO_5021291407" description="Secreted protein" evidence="1">
    <location>
        <begin position="30"/>
        <end position="181"/>
    </location>
</feature>
<dbReference type="RefSeq" id="WP_141331742.1">
    <property type="nucleotide sequence ID" value="NZ_BJNT01000032.1"/>
</dbReference>
<name>A0A4Y4C8X8_9CORY</name>
<sequence length="181" mass="19369">MRSSMMKRLATATFSAVVPLSLFVGSANANTDVAETPTAGQSRGICNQEINKSADQYKNPDKVDKLTGNERFRESASEIGSTPEELANDVSEYFTEEEVEQLIIDGLEDEGQQAQKKSKINTKIKPFDLDCGKARAGWALFQAQGFLVCAPATVVNPLAGAVCNIAKTAGGGAIDFNKLCD</sequence>
<proteinExistence type="predicted"/>
<dbReference type="AlphaFoldDB" id="A0A4Y4C8X8"/>